<keyword evidence="4 9" id="KW-0378">Hydrolase</keyword>
<dbReference type="Pfam" id="PF00877">
    <property type="entry name" value="NLPC_P60"/>
    <property type="match status" value="1"/>
</dbReference>
<protein>
    <submittedName>
        <fullName evidence="9">Glycoside hydrolase</fullName>
    </submittedName>
</protein>
<dbReference type="SUPFAM" id="SSF54001">
    <property type="entry name" value="Cysteine proteinases"/>
    <property type="match status" value="1"/>
</dbReference>
<evidence type="ECO:0000259" key="8">
    <source>
        <dbReference type="PROSITE" id="PS51935"/>
    </source>
</evidence>
<dbReference type="PANTHER" id="PTHR47359">
    <property type="entry name" value="PEPTIDOGLYCAN DL-ENDOPEPTIDASE CWLO"/>
    <property type="match status" value="1"/>
</dbReference>
<keyword evidence="2" id="KW-0645">Protease</keyword>
<dbReference type="STRING" id="137838.GCA_001458595_04247"/>
<dbReference type="Pfam" id="PF24568">
    <property type="entry name" value="CC_PcsB"/>
    <property type="match status" value="1"/>
</dbReference>
<name>A0A2A7MMY4_9CLOT</name>
<dbReference type="InterPro" id="IPR000064">
    <property type="entry name" value="NLP_P60_dom"/>
</dbReference>
<evidence type="ECO:0000256" key="4">
    <source>
        <dbReference type="ARBA" id="ARBA00022801"/>
    </source>
</evidence>
<dbReference type="Proteomes" id="UP000220840">
    <property type="component" value="Unassembled WGS sequence"/>
</dbReference>
<evidence type="ECO:0000256" key="7">
    <source>
        <dbReference type="SAM" id="SignalP"/>
    </source>
</evidence>
<dbReference type="InterPro" id="IPR038765">
    <property type="entry name" value="Papain-like_cys_pep_sf"/>
</dbReference>
<comment type="similarity">
    <text evidence="1">Belongs to the peptidase C40 family.</text>
</comment>
<evidence type="ECO:0000256" key="2">
    <source>
        <dbReference type="ARBA" id="ARBA00022670"/>
    </source>
</evidence>
<evidence type="ECO:0000256" key="6">
    <source>
        <dbReference type="SAM" id="Coils"/>
    </source>
</evidence>
<dbReference type="EMBL" id="PDCJ01000001">
    <property type="protein sequence ID" value="PEG32711.1"/>
    <property type="molecule type" value="Genomic_DNA"/>
</dbReference>
<dbReference type="Gene3D" id="6.10.250.3150">
    <property type="match status" value="1"/>
</dbReference>
<evidence type="ECO:0000313" key="10">
    <source>
        <dbReference type="Proteomes" id="UP000220840"/>
    </source>
</evidence>
<evidence type="ECO:0000313" key="9">
    <source>
        <dbReference type="EMBL" id="PEG32711.1"/>
    </source>
</evidence>
<sequence>MRKRVLAILLATVIVVGGSIPAIATPSDQELSDTRQKYAEIENKISQIEDKIYDLDAKIEPLQLTVDKNKKEITNINNSIDNTTKDIEQTEKEIDTLDKALGQRVKALYTSGNLEFSYLSFMFEAESTSDFFSRIGAVGKIINKDKESIEEIIDKKDELSEKMKSLEEKKTEIDKLTQEVQASLDELDGKKKEQESLVSQAKTEKSKFDAEYLSKIEREVVSGQFATIDDSSSSVSALEGAISQLRNIRDNQIKSPTVVSEINDKIEKAKKMVSDKKAAEAAAARAASAAKTPSRGNTTSVSVPSAGNAQAILNEAYSHLGKPYVYGATGANTFDCSGFTQYVYKHAAGVDISRTTYSQINVGTPVSQSQLQPGDLIFTHAGHVGIYVGNGNMIHAPQTGDVVKVSPVYKFYAGRRVL</sequence>
<dbReference type="GO" id="GO:0008234">
    <property type="term" value="F:cysteine-type peptidase activity"/>
    <property type="evidence" value="ECO:0007669"/>
    <property type="project" value="UniProtKB-KW"/>
</dbReference>
<keyword evidence="5" id="KW-0788">Thiol protease</keyword>
<dbReference type="InterPro" id="IPR057309">
    <property type="entry name" value="PcsB_CC"/>
</dbReference>
<reference evidence="9 10" key="1">
    <citation type="submission" date="2017-10" db="EMBL/GenBank/DDBJ databases">
        <title>Effective Description of Clostridium neonatale sp. nov. linked to necrotizing enterocolitis in neonates and a clarification of species assignable to the genus Clostridium (Prazmowski 1880) emend. Lawson and Rainey 2016.</title>
        <authorList>
            <person name="Bernard K."/>
            <person name="Burdz T."/>
            <person name="Wiebe D."/>
            <person name="Balcewich B."/>
            <person name="Alfa M."/>
            <person name="Bernier A.-M."/>
        </authorList>
    </citation>
    <scope>NUCLEOTIDE SEQUENCE [LARGE SCALE GENOMIC DNA]</scope>
    <source>
        <strain evidence="9 10">LCDC99A005</strain>
    </source>
</reference>
<comment type="caution">
    <text evidence="9">The sequence shown here is derived from an EMBL/GenBank/DDBJ whole genome shotgun (WGS) entry which is preliminary data.</text>
</comment>
<organism evidence="9 10">
    <name type="scientific">Clostridium neonatale</name>
    <dbReference type="NCBI Taxonomy" id="137838"/>
    <lineage>
        <taxon>Bacteria</taxon>
        <taxon>Bacillati</taxon>
        <taxon>Bacillota</taxon>
        <taxon>Clostridia</taxon>
        <taxon>Eubacteriales</taxon>
        <taxon>Clostridiaceae</taxon>
        <taxon>Clostridium</taxon>
    </lineage>
</organism>
<proteinExistence type="inferred from homology"/>
<accession>A0A2A7MMY4</accession>
<dbReference type="OrthoDB" id="9808890at2"/>
<evidence type="ECO:0000256" key="3">
    <source>
        <dbReference type="ARBA" id="ARBA00022729"/>
    </source>
</evidence>
<dbReference type="InterPro" id="IPR051794">
    <property type="entry name" value="PG_Endopeptidase_C40"/>
</dbReference>
<evidence type="ECO:0000256" key="1">
    <source>
        <dbReference type="ARBA" id="ARBA00007074"/>
    </source>
</evidence>
<keyword evidence="6" id="KW-0175">Coiled coil</keyword>
<feature type="chain" id="PRO_5012608410" evidence="7">
    <location>
        <begin position="25"/>
        <end position="418"/>
    </location>
</feature>
<keyword evidence="10" id="KW-1185">Reference proteome</keyword>
<evidence type="ECO:0000256" key="5">
    <source>
        <dbReference type="ARBA" id="ARBA00022807"/>
    </source>
</evidence>
<dbReference type="PROSITE" id="PS51935">
    <property type="entry name" value="NLPC_P60"/>
    <property type="match status" value="1"/>
</dbReference>
<gene>
    <name evidence="9" type="ORF">CQ394_13765</name>
</gene>
<feature type="coiled-coil region" evidence="6">
    <location>
        <begin position="31"/>
        <end position="100"/>
    </location>
</feature>
<dbReference type="PANTHER" id="PTHR47359:SF3">
    <property type="entry name" value="NLP_P60 DOMAIN-CONTAINING PROTEIN-RELATED"/>
    <property type="match status" value="1"/>
</dbReference>
<feature type="domain" description="NlpC/P60" evidence="8">
    <location>
        <begin position="306"/>
        <end position="418"/>
    </location>
</feature>
<dbReference type="AlphaFoldDB" id="A0A2A7MMY4"/>
<keyword evidence="3 7" id="KW-0732">Signal</keyword>
<feature type="signal peptide" evidence="7">
    <location>
        <begin position="1"/>
        <end position="24"/>
    </location>
</feature>
<dbReference type="RefSeq" id="WP_058296853.1">
    <property type="nucleotide sequence ID" value="NZ_CAMRXB010000044.1"/>
</dbReference>
<dbReference type="GO" id="GO:0006508">
    <property type="term" value="P:proteolysis"/>
    <property type="evidence" value="ECO:0007669"/>
    <property type="project" value="UniProtKB-KW"/>
</dbReference>
<dbReference type="Gene3D" id="3.90.1720.10">
    <property type="entry name" value="endopeptidase domain like (from Nostoc punctiforme)"/>
    <property type="match status" value="1"/>
</dbReference>
<feature type="coiled-coil region" evidence="6">
    <location>
        <begin position="142"/>
        <end position="204"/>
    </location>
</feature>